<dbReference type="Proteomes" id="UP001324634">
    <property type="component" value="Chromosome"/>
</dbReference>
<sequence>MKWGRAILVTIFVIGSTFSLMKNAETKKQTSEILIKEVSAPAIH</sequence>
<dbReference type="EMBL" id="CP139487">
    <property type="protein sequence ID" value="WPU67165.1"/>
    <property type="molecule type" value="Genomic_DNA"/>
</dbReference>
<proteinExistence type="predicted"/>
<protein>
    <submittedName>
        <fullName evidence="1">Uncharacterized protein</fullName>
    </submittedName>
</protein>
<reference evidence="1 2" key="1">
    <citation type="submission" date="2023-11" db="EMBL/GenBank/DDBJ databases">
        <title>Peredibacter starrii A3.12.</title>
        <authorList>
            <person name="Mitchell R.J."/>
        </authorList>
    </citation>
    <scope>NUCLEOTIDE SEQUENCE [LARGE SCALE GENOMIC DNA]</scope>
    <source>
        <strain evidence="1 2">A3.12</strain>
    </source>
</reference>
<evidence type="ECO:0000313" key="2">
    <source>
        <dbReference type="Proteomes" id="UP001324634"/>
    </source>
</evidence>
<gene>
    <name evidence="1" type="ORF">SOO65_10405</name>
</gene>
<organism evidence="1 2">
    <name type="scientific">Peredibacter starrii</name>
    <dbReference type="NCBI Taxonomy" id="28202"/>
    <lineage>
        <taxon>Bacteria</taxon>
        <taxon>Pseudomonadati</taxon>
        <taxon>Bdellovibrionota</taxon>
        <taxon>Bacteriovoracia</taxon>
        <taxon>Bacteriovoracales</taxon>
        <taxon>Bacteriovoracaceae</taxon>
        <taxon>Peredibacter</taxon>
    </lineage>
</organism>
<keyword evidence="2" id="KW-1185">Reference proteome</keyword>
<evidence type="ECO:0000313" key="1">
    <source>
        <dbReference type="EMBL" id="WPU67165.1"/>
    </source>
</evidence>
<accession>A0AAX4HUX0</accession>
<name>A0AAX4HUX0_9BACT</name>
<dbReference type="AlphaFoldDB" id="A0AAX4HUX0"/>
<dbReference type="KEGG" id="psti:SOO65_10405"/>
<dbReference type="RefSeq" id="WP_321400088.1">
    <property type="nucleotide sequence ID" value="NZ_CP139487.1"/>
</dbReference>